<sequence length="347" mass="35997">MEFSLLRELSAAPGVSGAEDAVRALVRRELAALGAEVEADGMGNLVARVPGPGPRLLVAAHMDEVGLLVRHVDEGGFCRVVTVGGIDPRVLYGQAVVVRGERDLAGVIGAAPPHLAGGGDRERVVPVDELFVDLGLPPGEAAALVRPGDPVTFPAFWAENDWGVQARALDDRAGLFVMLEALRRAGRPACDLYLAATVQEEVGLRGAVPVADRVRPDLVLVLEGTVANDLPGVPPHQVLAALGRGPELRLSDGRFLADREWTGFAAEVAAAAGLPRQVVVKKVGGTDAAVFQNAGGAARAAVLSLPVRYLHAPVGVACKADIEAAVALTAALMEQAPAFRPGRGRGE</sequence>
<protein>
    <submittedName>
        <fullName evidence="9">M42 family metallopeptidase</fullName>
    </submittedName>
</protein>
<name>A0A6N9TU70_DISTH</name>
<dbReference type="PANTHER" id="PTHR32481:SF0">
    <property type="entry name" value="AMINOPEPTIDASE YPDE-RELATED"/>
    <property type="match status" value="1"/>
</dbReference>
<evidence type="ECO:0000256" key="3">
    <source>
        <dbReference type="ARBA" id="ARBA00022670"/>
    </source>
</evidence>
<keyword evidence="2" id="KW-0031">Aminopeptidase</keyword>
<gene>
    <name evidence="9" type="ORF">G3N55_10575</name>
</gene>
<dbReference type="PANTHER" id="PTHR32481">
    <property type="entry name" value="AMINOPEPTIDASE"/>
    <property type="match status" value="1"/>
</dbReference>
<reference evidence="9 10" key="1">
    <citation type="submission" date="2020-02" db="EMBL/GenBank/DDBJ databases">
        <title>Comparative genomics of sulfur disproportionating microorganisms.</title>
        <authorList>
            <person name="Ward L.M."/>
            <person name="Bertran E."/>
            <person name="Johnston D.T."/>
        </authorList>
    </citation>
    <scope>NUCLEOTIDE SEQUENCE [LARGE SCALE GENOMIC DNA]</scope>
    <source>
        <strain evidence="9 10">DSM 100025</strain>
    </source>
</reference>
<dbReference type="GO" id="GO:0004177">
    <property type="term" value="F:aminopeptidase activity"/>
    <property type="evidence" value="ECO:0007669"/>
    <property type="project" value="UniProtKB-UniRule"/>
</dbReference>
<feature type="binding site" evidence="8">
    <location>
        <position position="170"/>
    </location>
    <ligand>
        <name>Zn(2+)</name>
        <dbReference type="ChEBI" id="CHEBI:29105"/>
        <label>2</label>
    </ligand>
</feature>
<keyword evidence="10" id="KW-1185">Reference proteome</keyword>
<accession>A0A6N9TU70</accession>
<feature type="binding site" evidence="8">
    <location>
        <position position="311"/>
    </location>
    <ligand>
        <name>Zn(2+)</name>
        <dbReference type="ChEBI" id="CHEBI:29105"/>
        <label>2</label>
    </ligand>
</feature>
<feature type="binding site" evidence="8">
    <location>
        <position position="61"/>
    </location>
    <ligand>
        <name>Zn(2+)</name>
        <dbReference type="ChEBI" id="CHEBI:29105"/>
        <label>1</label>
    </ligand>
</feature>
<dbReference type="Proteomes" id="UP000469346">
    <property type="component" value="Unassembled WGS sequence"/>
</dbReference>
<comment type="cofactor">
    <cofactor evidence="8">
        <name>a divalent metal cation</name>
        <dbReference type="ChEBI" id="CHEBI:60240"/>
    </cofactor>
    <text evidence="8">Binds 2 divalent metal cations per subunit.</text>
</comment>
<evidence type="ECO:0000313" key="9">
    <source>
        <dbReference type="EMBL" id="NDY43284.1"/>
    </source>
</evidence>
<feature type="binding site" evidence="8">
    <location>
        <position position="170"/>
    </location>
    <ligand>
        <name>Zn(2+)</name>
        <dbReference type="ChEBI" id="CHEBI:29105"/>
        <label>1</label>
    </ligand>
</feature>
<evidence type="ECO:0000313" key="10">
    <source>
        <dbReference type="Proteomes" id="UP000469346"/>
    </source>
</evidence>
<dbReference type="InterPro" id="IPR023367">
    <property type="entry name" value="Peptidase_M42_dom2"/>
</dbReference>
<comment type="caution">
    <text evidence="9">The sequence shown here is derived from an EMBL/GenBank/DDBJ whole genome shotgun (WGS) entry which is preliminary data.</text>
</comment>
<dbReference type="InterPro" id="IPR051464">
    <property type="entry name" value="Peptidase_M42_aminopept"/>
</dbReference>
<dbReference type="InterPro" id="IPR008007">
    <property type="entry name" value="Peptidase_M42"/>
</dbReference>
<keyword evidence="5" id="KW-0378">Hydrolase</keyword>
<dbReference type="Gene3D" id="3.40.630.10">
    <property type="entry name" value="Zn peptidases"/>
    <property type="match status" value="1"/>
</dbReference>
<dbReference type="PIRSF" id="PIRSF001123">
    <property type="entry name" value="PepA_GA"/>
    <property type="match status" value="1"/>
</dbReference>
<dbReference type="EMBL" id="JAAGRR010000144">
    <property type="protein sequence ID" value="NDY43284.1"/>
    <property type="molecule type" value="Genomic_DNA"/>
</dbReference>
<evidence type="ECO:0000256" key="2">
    <source>
        <dbReference type="ARBA" id="ARBA00022438"/>
    </source>
</evidence>
<dbReference type="GO" id="GO:0006508">
    <property type="term" value="P:proteolysis"/>
    <property type="evidence" value="ECO:0007669"/>
    <property type="project" value="UniProtKB-KW"/>
</dbReference>
<evidence type="ECO:0000256" key="1">
    <source>
        <dbReference type="ARBA" id="ARBA00006272"/>
    </source>
</evidence>
<feature type="binding site" evidence="8">
    <location>
        <position position="223"/>
    </location>
    <ligand>
        <name>Zn(2+)</name>
        <dbReference type="ChEBI" id="CHEBI:29105"/>
        <label>1</label>
    </ligand>
</feature>
<evidence type="ECO:0000256" key="5">
    <source>
        <dbReference type="ARBA" id="ARBA00022801"/>
    </source>
</evidence>
<evidence type="ECO:0000256" key="8">
    <source>
        <dbReference type="PIRSR" id="PIRSR001123-2"/>
    </source>
</evidence>
<dbReference type="SUPFAM" id="SSF53187">
    <property type="entry name" value="Zn-dependent exopeptidases"/>
    <property type="match status" value="1"/>
</dbReference>
<keyword evidence="3" id="KW-0645">Protease</keyword>
<feature type="binding site" evidence="8">
    <location>
        <position position="201"/>
    </location>
    <ligand>
        <name>Zn(2+)</name>
        <dbReference type="ChEBI" id="CHEBI:29105"/>
        <label>2</label>
    </ligand>
</feature>
<comment type="similarity">
    <text evidence="1 6">Belongs to the peptidase M42 family.</text>
</comment>
<proteinExistence type="inferred from homology"/>
<dbReference type="Gene3D" id="2.40.30.40">
    <property type="entry name" value="Peptidase M42, domain 2"/>
    <property type="match status" value="1"/>
</dbReference>
<evidence type="ECO:0000256" key="4">
    <source>
        <dbReference type="ARBA" id="ARBA00022723"/>
    </source>
</evidence>
<dbReference type="SUPFAM" id="SSF101821">
    <property type="entry name" value="Aminopeptidase/glucanase lid domain"/>
    <property type="match status" value="1"/>
</dbReference>
<keyword evidence="4 8" id="KW-0479">Metal-binding</keyword>
<dbReference type="GO" id="GO:0046872">
    <property type="term" value="F:metal ion binding"/>
    <property type="evidence" value="ECO:0007669"/>
    <property type="project" value="UniProtKB-UniRule"/>
</dbReference>
<dbReference type="Pfam" id="PF05343">
    <property type="entry name" value="Peptidase_M42"/>
    <property type="match status" value="1"/>
</dbReference>
<dbReference type="AlphaFoldDB" id="A0A6N9TU70"/>
<organism evidence="9 10">
    <name type="scientific">Dissulfurirhabdus thermomarina</name>
    <dbReference type="NCBI Taxonomy" id="1765737"/>
    <lineage>
        <taxon>Bacteria</taxon>
        <taxon>Deltaproteobacteria</taxon>
        <taxon>Dissulfurirhabdaceae</taxon>
        <taxon>Dissulfurirhabdus</taxon>
    </lineage>
</organism>
<feature type="active site" description="Proton acceptor" evidence="7">
    <location>
        <position position="200"/>
    </location>
</feature>
<evidence type="ECO:0000256" key="7">
    <source>
        <dbReference type="PIRSR" id="PIRSR001123-1"/>
    </source>
</evidence>
<evidence type="ECO:0000256" key="6">
    <source>
        <dbReference type="PIRNR" id="PIRNR001123"/>
    </source>
</evidence>
<dbReference type="RefSeq" id="WP_163299394.1">
    <property type="nucleotide sequence ID" value="NZ_JAAGRR010000144.1"/>
</dbReference>